<name>A0ABP1GF82_9CHLO</name>
<dbReference type="EMBL" id="CAXHTA020000020">
    <property type="protein sequence ID" value="CAL5229421.1"/>
    <property type="molecule type" value="Genomic_DNA"/>
</dbReference>
<dbReference type="InterPro" id="IPR044281">
    <property type="entry name" value="IMP4/RPF1"/>
</dbReference>
<comment type="caution">
    <text evidence="3">The sequence shown here is derived from an EMBL/GenBank/DDBJ whole genome shotgun (WGS) entry which is preliminary data.</text>
</comment>
<dbReference type="SMART" id="SM00879">
    <property type="entry name" value="Brix"/>
    <property type="match status" value="1"/>
</dbReference>
<dbReference type="Proteomes" id="UP001497392">
    <property type="component" value="Unassembled WGS sequence"/>
</dbReference>
<feature type="compositionally biased region" description="Basic and acidic residues" evidence="1">
    <location>
        <begin position="48"/>
        <end position="62"/>
    </location>
</feature>
<accession>A0ABP1GF82</accession>
<evidence type="ECO:0000256" key="1">
    <source>
        <dbReference type="SAM" id="MobiDB-lite"/>
    </source>
</evidence>
<evidence type="ECO:0000313" key="3">
    <source>
        <dbReference type="EMBL" id="CAL5229421.1"/>
    </source>
</evidence>
<keyword evidence="4" id="KW-1185">Reference proteome</keyword>
<gene>
    <name evidence="3" type="primary">g12743</name>
    <name evidence="3" type="ORF">VP750_LOCUS11327</name>
</gene>
<reference evidence="3 4" key="1">
    <citation type="submission" date="2024-06" db="EMBL/GenBank/DDBJ databases">
        <authorList>
            <person name="Kraege A."/>
            <person name="Thomma B."/>
        </authorList>
    </citation>
    <scope>NUCLEOTIDE SEQUENCE [LARGE SCALE GENOMIC DNA]</scope>
</reference>
<dbReference type="Pfam" id="PF04427">
    <property type="entry name" value="Brix"/>
    <property type="match status" value="1"/>
</dbReference>
<feature type="domain" description="Brix" evidence="2">
    <location>
        <begin position="116"/>
        <end position="309"/>
    </location>
</feature>
<dbReference type="SUPFAM" id="SSF52954">
    <property type="entry name" value="Class II aaRS ABD-related"/>
    <property type="match status" value="1"/>
</dbReference>
<evidence type="ECO:0000259" key="2">
    <source>
        <dbReference type="PROSITE" id="PS50833"/>
    </source>
</evidence>
<dbReference type="PROSITE" id="PS50833">
    <property type="entry name" value="BRIX"/>
    <property type="match status" value="1"/>
</dbReference>
<sequence>MSAREPNKKRKREGGKEKATVGQLTSHIKNKQVRADQYGKLRHKAKKEKGIQRKKRQEEQLKAEQLGIEGPKRQIPRTIENTREKDVTMIAPDDTEVDADDAQDEFADYFSRQSSPNVLLTTCYKPSKLMFHFLADMLEVLPCAQFFKRQGTPIKKIVKYATARGFTDVMVFNENKKHINGLLLIHLPAGPTAHFKLSSLKLSKDIKGHGRAARAKPELVLNNFDTRLGHRMGRMFASLFHQDPSFRSRQVATLHNQRDFIFFRHHRYIFEEKKQPKNGQAGPAVGARLQELGPRFTLKLRSLQLGTFDSKEGEFEYVHKPKMNVSRRRFYL</sequence>
<feature type="region of interest" description="Disordered" evidence="1">
    <location>
        <begin position="1"/>
        <end position="62"/>
    </location>
</feature>
<dbReference type="PANTHER" id="PTHR22734:SF3">
    <property type="entry name" value="RIBOSOME PRODUCTION FACTOR 1"/>
    <property type="match status" value="1"/>
</dbReference>
<dbReference type="InterPro" id="IPR007109">
    <property type="entry name" value="Brix"/>
</dbReference>
<proteinExistence type="predicted"/>
<dbReference type="PANTHER" id="PTHR22734">
    <property type="entry name" value="U3 SMALL NUCLEOLAR RIBONUCLEOPROTEIN PROTEIN IMP4"/>
    <property type="match status" value="1"/>
</dbReference>
<organism evidence="3 4">
    <name type="scientific">Coccomyxa viridis</name>
    <dbReference type="NCBI Taxonomy" id="1274662"/>
    <lineage>
        <taxon>Eukaryota</taxon>
        <taxon>Viridiplantae</taxon>
        <taxon>Chlorophyta</taxon>
        <taxon>core chlorophytes</taxon>
        <taxon>Trebouxiophyceae</taxon>
        <taxon>Trebouxiophyceae incertae sedis</taxon>
        <taxon>Coccomyxaceae</taxon>
        <taxon>Coccomyxa</taxon>
    </lineage>
</organism>
<dbReference type="Gene3D" id="3.40.50.10480">
    <property type="entry name" value="Probable brix-domain ribosomal biogenesis protein"/>
    <property type="match status" value="1"/>
</dbReference>
<protein>
    <submittedName>
        <fullName evidence="3">G12743 protein</fullName>
    </submittedName>
</protein>
<evidence type="ECO:0000313" key="4">
    <source>
        <dbReference type="Proteomes" id="UP001497392"/>
    </source>
</evidence>